<comment type="similarity">
    <text evidence="8">Belongs to the binding-protein-dependent transport system permease family.</text>
</comment>
<evidence type="ECO:0000313" key="10">
    <source>
        <dbReference type="EMBL" id="UQN15120.1"/>
    </source>
</evidence>
<evidence type="ECO:0000256" key="5">
    <source>
        <dbReference type="ARBA" id="ARBA00022970"/>
    </source>
</evidence>
<keyword evidence="5" id="KW-0029">Amino-acid transport</keyword>
<dbReference type="NCBIfam" id="TIGR01726">
    <property type="entry name" value="HEQRo_perm_3TM"/>
    <property type="match status" value="1"/>
</dbReference>
<reference evidence="10" key="1">
    <citation type="submission" date="2022-05" db="EMBL/GenBank/DDBJ databases">
        <title>Complete genome sequence of toluene-degrading Gulosibacter sediminis strain ACHW.36C.</title>
        <authorList>
            <person name="Wai A.C."/>
            <person name="Lai G.K."/>
            <person name="Griffin S.D."/>
            <person name="Leung F.C."/>
        </authorList>
    </citation>
    <scope>NUCLEOTIDE SEQUENCE [LARGE SCALE GENOMIC DNA]</scope>
    <source>
        <strain evidence="10">ACHW.36C</strain>
    </source>
</reference>
<dbReference type="InterPro" id="IPR035906">
    <property type="entry name" value="MetI-like_sf"/>
</dbReference>
<gene>
    <name evidence="10" type="ORF">M3M28_01235</name>
</gene>
<proteinExistence type="inferred from homology"/>
<evidence type="ECO:0000256" key="7">
    <source>
        <dbReference type="ARBA" id="ARBA00023136"/>
    </source>
</evidence>
<organism evidence="10">
    <name type="scientific">Gulosibacter sediminis</name>
    <dbReference type="NCBI Taxonomy" id="1729695"/>
    <lineage>
        <taxon>Bacteria</taxon>
        <taxon>Bacillati</taxon>
        <taxon>Actinomycetota</taxon>
        <taxon>Actinomycetes</taxon>
        <taxon>Micrococcales</taxon>
        <taxon>Microbacteriaceae</taxon>
        <taxon>Gulosibacter</taxon>
    </lineage>
</organism>
<evidence type="ECO:0000259" key="9">
    <source>
        <dbReference type="PROSITE" id="PS50928"/>
    </source>
</evidence>
<evidence type="ECO:0000256" key="2">
    <source>
        <dbReference type="ARBA" id="ARBA00022448"/>
    </source>
</evidence>
<keyword evidence="6 8" id="KW-1133">Transmembrane helix</keyword>
<feature type="domain" description="ABC transmembrane type-1" evidence="9">
    <location>
        <begin position="17"/>
        <end position="205"/>
    </location>
</feature>
<keyword evidence="4 8" id="KW-0812">Transmembrane</keyword>
<dbReference type="PANTHER" id="PTHR30614">
    <property type="entry name" value="MEMBRANE COMPONENT OF AMINO ACID ABC TRANSPORTER"/>
    <property type="match status" value="1"/>
</dbReference>
<feature type="transmembrane region" description="Helical" evidence="8">
    <location>
        <begin position="20"/>
        <end position="40"/>
    </location>
</feature>
<feature type="transmembrane region" description="Helical" evidence="8">
    <location>
        <begin position="79"/>
        <end position="100"/>
    </location>
</feature>
<feature type="transmembrane region" description="Helical" evidence="8">
    <location>
        <begin position="184"/>
        <end position="206"/>
    </location>
</feature>
<feature type="transmembrane region" description="Helical" evidence="8">
    <location>
        <begin position="142"/>
        <end position="164"/>
    </location>
</feature>
<comment type="subcellular location">
    <subcellularLocation>
        <location evidence="1 8">Cell membrane</location>
        <topology evidence="1 8">Multi-pass membrane protein</topology>
    </subcellularLocation>
</comment>
<evidence type="ECO:0000256" key="4">
    <source>
        <dbReference type="ARBA" id="ARBA00022692"/>
    </source>
</evidence>
<dbReference type="InterPro" id="IPR000515">
    <property type="entry name" value="MetI-like"/>
</dbReference>
<dbReference type="Gene3D" id="1.10.3720.10">
    <property type="entry name" value="MetI-like"/>
    <property type="match status" value="1"/>
</dbReference>
<keyword evidence="2 8" id="KW-0813">Transport</keyword>
<accession>A0ABY4MXG7</accession>
<keyword evidence="3" id="KW-1003">Cell membrane</keyword>
<dbReference type="InterPro" id="IPR010065">
    <property type="entry name" value="AA_ABC_transptr_permease_3TM"/>
</dbReference>
<dbReference type="CDD" id="cd06261">
    <property type="entry name" value="TM_PBP2"/>
    <property type="match status" value="1"/>
</dbReference>
<feature type="transmembrane region" description="Helical" evidence="8">
    <location>
        <begin position="52"/>
        <end position="73"/>
    </location>
</feature>
<dbReference type="PROSITE" id="PS50928">
    <property type="entry name" value="ABC_TM1"/>
    <property type="match status" value="1"/>
</dbReference>
<keyword evidence="7 8" id="KW-0472">Membrane</keyword>
<dbReference type="InterPro" id="IPR043429">
    <property type="entry name" value="ArtM/GltK/GlnP/TcyL/YhdX-like"/>
</dbReference>
<dbReference type="PANTHER" id="PTHR30614:SF0">
    <property type="entry name" value="L-CYSTINE TRANSPORT SYSTEM PERMEASE PROTEIN TCYL"/>
    <property type="match status" value="1"/>
</dbReference>
<dbReference type="EMBL" id="CP097160">
    <property type="protein sequence ID" value="UQN15120.1"/>
    <property type="molecule type" value="Genomic_DNA"/>
</dbReference>
<evidence type="ECO:0000256" key="1">
    <source>
        <dbReference type="ARBA" id="ARBA00004651"/>
    </source>
</evidence>
<evidence type="ECO:0000256" key="8">
    <source>
        <dbReference type="RuleBase" id="RU363032"/>
    </source>
</evidence>
<sequence>MIFERWGEWFPQLVEGLGMSLALTGVTAALGLPFGLLFAVISVGGPVWVRRLMVAFIEVCRGIPLLAVIYLFYFGLPDAGITLTAFVTMVMAHGLNLAAYSSEVFRAGILHVPKGQTEAVSSLGISPTKGFFHVVLPQALRAVLGPLTSLLIMVFQSTSLAFAIGVGELTSKAFSIGAMTFQYFNVLVLAGVMYAVICIVSSRIVANVEHRLKVER</sequence>
<evidence type="ECO:0000256" key="3">
    <source>
        <dbReference type="ARBA" id="ARBA00022475"/>
    </source>
</evidence>
<dbReference type="Pfam" id="PF00528">
    <property type="entry name" value="BPD_transp_1"/>
    <property type="match status" value="1"/>
</dbReference>
<evidence type="ECO:0000256" key="6">
    <source>
        <dbReference type="ARBA" id="ARBA00022989"/>
    </source>
</evidence>
<protein>
    <submittedName>
        <fullName evidence="10">Amino acid ABC transporter permease</fullName>
    </submittedName>
</protein>
<dbReference type="SUPFAM" id="SSF161098">
    <property type="entry name" value="MetI-like"/>
    <property type="match status" value="1"/>
</dbReference>
<name>A0ABY4MXG7_9MICO</name>